<proteinExistence type="predicted"/>
<evidence type="ECO:0000256" key="1">
    <source>
        <dbReference type="ARBA" id="ARBA00022980"/>
    </source>
</evidence>
<keyword evidence="1 3" id="KW-0689">Ribosomal protein</keyword>
<name>A0ABS4GIV1_9FIRM</name>
<dbReference type="InterPro" id="IPR014722">
    <property type="entry name" value="Rib_uL2_dom2"/>
</dbReference>
<gene>
    <name evidence="3" type="ORF">J2Z76_003182</name>
</gene>
<keyword evidence="4" id="KW-1185">Reference proteome</keyword>
<dbReference type="EMBL" id="JAGGKS010000011">
    <property type="protein sequence ID" value="MBP1927285.1"/>
    <property type="molecule type" value="Genomic_DNA"/>
</dbReference>
<dbReference type="RefSeq" id="WP_209512993.1">
    <property type="nucleotide sequence ID" value="NZ_JAGGKS010000011.1"/>
</dbReference>
<dbReference type="InterPro" id="IPR008991">
    <property type="entry name" value="Translation_prot_SH3-like_sf"/>
</dbReference>
<sequence>MELTTNLKIGQIVKSKAGRDKDRIFIIYEVVDENYVLVCDGELRKLSSPKKKKVKHLVVYKAVLTEFAEKLQGNENLNDAFVRKLLEPFNKNVSDEWRLSDQCPRKM</sequence>
<keyword evidence="2" id="KW-0687">Ribonucleoprotein</keyword>
<dbReference type="CDD" id="cd06088">
    <property type="entry name" value="KOW_RPL14"/>
    <property type="match status" value="1"/>
</dbReference>
<dbReference type="InterPro" id="IPR041985">
    <property type="entry name" value="Ribosomal_eL14_KOW"/>
</dbReference>
<dbReference type="Gene3D" id="2.30.30.30">
    <property type="match status" value="1"/>
</dbReference>
<organism evidence="3 4">
    <name type="scientific">Sedimentibacter acidaminivorans</name>
    <dbReference type="NCBI Taxonomy" id="913099"/>
    <lineage>
        <taxon>Bacteria</taxon>
        <taxon>Bacillati</taxon>
        <taxon>Bacillota</taxon>
        <taxon>Tissierellia</taxon>
        <taxon>Sedimentibacter</taxon>
    </lineage>
</organism>
<dbReference type="GO" id="GO:0005840">
    <property type="term" value="C:ribosome"/>
    <property type="evidence" value="ECO:0007669"/>
    <property type="project" value="UniProtKB-KW"/>
</dbReference>
<dbReference type="SUPFAM" id="SSF50104">
    <property type="entry name" value="Translation proteins SH3-like domain"/>
    <property type="match status" value="1"/>
</dbReference>
<accession>A0ABS4GIV1</accession>
<reference evidence="3 4" key="1">
    <citation type="submission" date="2021-03" db="EMBL/GenBank/DDBJ databases">
        <title>Genomic Encyclopedia of Type Strains, Phase IV (KMG-IV): sequencing the most valuable type-strain genomes for metagenomic binning, comparative biology and taxonomic classification.</title>
        <authorList>
            <person name="Goeker M."/>
        </authorList>
    </citation>
    <scope>NUCLEOTIDE SEQUENCE [LARGE SCALE GENOMIC DNA]</scope>
    <source>
        <strain evidence="3 4">DSM 24004</strain>
    </source>
</reference>
<evidence type="ECO:0000313" key="3">
    <source>
        <dbReference type="EMBL" id="MBP1927285.1"/>
    </source>
</evidence>
<protein>
    <submittedName>
        <fullName evidence="3">Ribosomal protein L14E/L6E/L27E</fullName>
    </submittedName>
</protein>
<evidence type="ECO:0000313" key="4">
    <source>
        <dbReference type="Proteomes" id="UP001519342"/>
    </source>
</evidence>
<comment type="caution">
    <text evidence="3">The sequence shown here is derived from an EMBL/GenBank/DDBJ whole genome shotgun (WGS) entry which is preliminary data.</text>
</comment>
<dbReference type="Proteomes" id="UP001519342">
    <property type="component" value="Unassembled WGS sequence"/>
</dbReference>
<evidence type="ECO:0000256" key="2">
    <source>
        <dbReference type="ARBA" id="ARBA00023274"/>
    </source>
</evidence>